<dbReference type="Proteomes" id="UP000693970">
    <property type="component" value="Unassembled WGS sequence"/>
</dbReference>
<evidence type="ECO:0000256" key="1">
    <source>
        <dbReference type="SAM" id="MobiDB-lite"/>
    </source>
</evidence>
<dbReference type="EMBL" id="JAGRRH010000006">
    <property type="protein sequence ID" value="KAG7369401.1"/>
    <property type="molecule type" value="Genomic_DNA"/>
</dbReference>
<sequence>MASLSYCLLRNIAITCLFLKYASLVNGNPNNNGINGGFSNKQTNLKKNVKYEVWGSGQSNSISGISSPGTKGGFIWIWNSTQIDKQLAGNGDAIPMTCTPAQANGPCNLLDVFPHELVDSVTAFVPGGGYVGIIDTNTKQAIALFRVTGFTFEGQTTSARSVHMSICSDDGRALLVDNLDGKAIERINVTRNRQNEITDLKFNKAATIGLGRNMAVADEASVFSGPNAFGTNLIGSVVGSYDDADLGNVTPYGVCKENGCRTAPNGEAGGRPNNLPICPIASKKGLVYVTLAGGGLLILNPSTTPMTIVGEYGNRIVYGAGCGGVQSDEQVFLNAGVAASGAGATQSMFAVLSFDDTQYAVSRPQNTPMPIRVFQDAGNTKTGGNMEGSAGATNESGQLPGVSTRRDSHGMAVTGNYIHVVDRIQNVIETFHVNTYERSTYDVVSISGTAGRTGAASKCFQRSLLDDINLILNDPAPDLLETTPDDKYLMVAFRGPVPVSVAHGGQGSCPGVGIVELMDGWEQIKGWEKSTMYITFHEGGMGNNLSWWSGKHRQASSSSSTMSQFDFHTRQHPQLNPQHAEFRANDLKHCSIQKDNIDTPNGLVIERRAGTKEYYIKEVTPGGLFQQLHGSRVQAGDRLVKVNGRNVDEFMSLWDINDTLKKSLQLTIHVQRSGLHLQPKQEWKPAEYATGNPKRKTKHLE</sequence>
<feature type="signal peptide" evidence="2">
    <location>
        <begin position="1"/>
        <end position="27"/>
    </location>
</feature>
<evidence type="ECO:0000259" key="3">
    <source>
        <dbReference type="PROSITE" id="PS50106"/>
    </source>
</evidence>
<accession>A0A9K3Q397</accession>
<name>A0A9K3Q397_9STRA</name>
<feature type="region of interest" description="Disordered" evidence="1">
    <location>
        <begin position="382"/>
        <end position="406"/>
    </location>
</feature>
<evidence type="ECO:0000313" key="4">
    <source>
        <dbReference type="EMBL" id="KAG7369401.1"/>
    </source>
</evidence>
<dbReference type="InterPro" id="IPR001478">
    <property type="entry name" value="PDZ"/>
</dbReference>
<keyword evidence="2" id="KW-0732">Signal</keyword>
<gene>
    <name evidence="4" type="ORF">IV203_032144</name>
</gene>
<feature type="region of interest" description="Disordered" evidence="1">
    <location>
        <begin position="679"/>
        <end position="701"/>
    </location>
</feature>
<feature type="chain" id="PRO_5039922008" description="PDZ domain-containing protein" evidence="2">
    <location>
        <begin position="28"/>
        <end position="701"/>
    </location>
</feature>
<organism evidence="4 5">
    <name type="scientific">Nitzschia inconspicua</name>
    <dbReference type="NCBI Taxonomy" id="303405"/>
    <lineage>
        <taxon>Eukaryota</taxon>
        <taxon>Sar</taxon>
        <taxon>Stramenopiles</taxon>
        <taxon>Ochrophyta</taxon>
        <taxon>Bacillariophyta</taxon>
        <taxon>Bacillariophyceae</taxon>
        <taxon>Bacillariophycidae</taxon>
        <taxon>Bacillariales</taxon>
        <taxon>Bacillariaceae</taxon>
        <taxon>Nitzschia</taxon>
    </lineage>
</organism>
<evidence type="ECO:0000256" key="2">
    <source>
        <dbReference type="SAM" id="SignalP"/>
    </source>
</evidence>
<reference evidence="4" key="1">
    <citation type="journal article" date="2021" name="Sci. Rep.">
        <title>Diploid genomic architecture of Nitzschia inconspicua, an elite biomass production diatom.</title>
        <authorList>
            <person name="Oliver A."/>
            <person name="Podell S."/>
            <person name="Pinowska A."/>
            <person name="Traller J.C."/>
            <person name="Smith S.R."/>
            <person name="McClure R."/>
            <person name="Beliaev A."/>
            <person name="Bohutskyi P."/>
            <person name="Hill E.A."/>
            <person name="Rabines A."/>
            <person name="Zheng H."/>
            <person name="Allen L.Z."/>
            <person name="Kuo A."/>
            <person name="Grigoriev I.V."/>
            <person name="Allen A.E."/>
            <person name="Hazlebeck D."/>
            <person name="Allen E.E."/>
        </authorList>
    </citation>
    <scope>NUCLEOTIDE SEQUENCE</scope>
    <source>
        <strain evidence="4">Hildebrandi</strain>
    </source>
</reference>
<dbReference type="OrthoDB" id="42035at2759"/>
<comment type="caution">
    <text evidence="4">The sequence shown here is derived from an EMBL/GenBank/DDBJ whole genome shotgun (WGS) entry which is preliminary data.</text>
</comment>
<evidence type="ECO:0000313" key="5">
    <source>
        <dbReference type="Proteomes" id="UP000693970"/>
    </source>
</evidence>
<protein>
    <recommendedName>
        <fullName evidence="3">PDZ domain-containing protein</fullName>
    </recommendedName>
</protein>
<dbReference type="PROSITE" id="PS50106">
    <property type="entry name" value="PDZ"/>
    <property type="match status" value="1"/>
</dbReference>
<dbReference type="AlphaFoldDB" id="A0A9K3Q397"/>
<reference evidence="4" key="2">
    <citation type="submission" date="2021-04" db="EMBL/GenBank/DDBJ databases">
        <authorList>
            <person name="Podell S."/>
        </authorList>
    </citation>
    <scope>NUCLEOTIDE SEQUENCE</scope>
    <source>
        <strain evidence="4">Hildebrandi</strain>
    </source>
</reference>
<feature type="domain" description="PDZ" evidence="3">
    <location>
        <begin position="589"/>
        <end position="663"/>
    </location>
</feature>
<proteinExistence type="predicted"/>
<keyword evidence="5" id="KW-1185">Reference proteome</keyword>